<dbReference type="GO" id="GO:0031267">
    <property type="term" value="F:small GTPase binding"/>
    <property type="evidence" value="ECO:0007669"/>
    <property type="project" value="InterPro"/>
</dbReference>
<dbReference type="EMBL" id="JAPWDV010000002">
    <property type="protein sequence ID" value="KAJ6220765.1"/>
    <property type="molecule type" value="Genomic_DNA"/>
</dbReference>
<dbReference type="GO" id="GO:0016192">
    <property type="term" value="P:vesicle-mediated transport"/>
    <property type="evidence" value="ECO:0007669"/>
    <property type="project" value="InterPro"/>
</dbReference>
<keyword evidence="9" id="KW-1185">Reference proteome</keyword>
<evidence type="ECO:0000256" key="2">
    <source>
        <dbReference type="ARBA" id="ARBA00010596"/>
    </source>
</evidence>
<organism evidence="8 9">
    <name type="scientific">Blomia tropicalis</name>
    <name type="common">Mite</name>
    <dbReference type="NCBI Taxonomy" id="40697"/>
    <lineage>
        <taxon>Eukaryota</taxon>
        <taxon>Metazoa</taxon>
        <taxon>Ecdysozoa</taxon>
        <taxon>Arthropoda</taxon>
        <taxon>Chelicerata</taxon>
        <taxon>Arachnida</taxon>
        <taxon>Acari</taxon>
        <taxon>Acariformes</taxon>
        <taxon>Sarcoptiformes</taxon>
        <taxon>Astigmata</taxon>
        <taxon>Glycyphagoidea</taxon>
        <taxon>Echimyopodidae</taxon>
        <taxon>Blomia</taxon>
    </lineage>
</organism>
<evidence type="ECO:0000256" key="6">
    <source>
        <dbReference type="RuleBase" id="RU361264"/>
    </source>
</evidence>
<evidence type="ECO:0000259" key="7">
    <source>
        <dbReference type="Pfam" id="PF04893"/>
    </source>
</evidence>
<reference evidence="8" key="1">
    <citation type="submission" date="2022-12" db="EMBL/GenBank/DDBJ databases">
        <title>Genome assemblies of Blomia tropicalis.</title>
        <authorList>
            <person name="Cui Y."/>
        </authorList>
    </citation>
    <scope>NUCLEOTIDE SEQUENCE</scope>
    <source>
        <tissue evidence="8">Adult mites</tissue>
    </source>
</reference>
<sequence>MDGDPFNQQEDSKHAILSLDQTDPFGQTPFAPPVLPNVSTNQPDGFQILNQVQSELQFLPQQNENAYVMGTMSGPDNAGSSKSDNMMNQSMGSPPNADTSYLIGTEETLSPSSTIGPGGPRAKYSLWQFEYYAQYFNLSTDIFFRRIMWSLLPLTGDNKGTYIERHIQSNPDLFGPFWISLTLAFVVTICDDIATYVNQIEPSTGNSSQTIAPPHEHKLAFRFDRLHLSVLITFGYVLLAPLLLWAFCQWRACSKLYSFLECLCAYGYSVWVFIPAAVISLIGIRELQFILFASAAFLSGCVLLISFAPVVHSDASRSFKFAYVMLIFILVSHFILALLYLYVFL</sequence>
<dbReference type="PANTHER" id="PTHR12822:SF2">
    <property type="entry name" value="PROTEIN YIPF"/>
    <property type="match status" value="1"/>
</dbReference>
<feature type="domain" description="Yip1" evidence="7">
    <location>
        <begin position="163"/>
        <end position="338"/>
    </location>
</feature>
<dbReference type="Pfam" id="PF04893">
    <property type="entry name" value="Yip1"/>
    <property type="match status" value="1"/>
</dbReference>
<dbReference type="InterPro" id="IPR039765">
    <property type="entry name" value="Yip5/YIPF1/YIPF2"/>
</dbReference>
<accession>A0A9Q0RNQ1</accession>
<comment type="similarity">
    <text evidence="2 6">Belongs to the YIP1 family.</text>
</comment>
<name>A0A9Q0RNQ1_BLOTA</name>
<dbReference type="InterPro" id="IPR006977">
    <property type="entry name" value="Yip1_dom"/>
</dbReference>
<protein>
    <recommendedName>
        <fullName evidence="6">Protein YIPF</fullName>
    </recommendedName>
</protein>
<dbReference type="GO" id="GO:0000139">
    <property type="term" value="C:Golgi membrane"/>
    <property type="evidence" value="ECO:0007669"/>
    <property type="project" value="UniProtKB-SubCell"/>
</dbReference>
<evidence type="ECO:0000256" key="3">
    <source>
        <dbReference type="ARBA" id="ARBA00022692"/>
    </source>
</evidence>
<dbReference type="OMA" id="LQAQWFR"/>
<evidence type="ECO:0000256" key="1">
    <source>
        <dbReference type="ARBA" id="ARBA00004141"/>
    </source>
</evidence>
<evidence type="ECO:0000256" key="4">
    <source>
        <dbReference type="ARBA" id="ARBA00022989"/>
    </source>
</evidence>
<keyword evidence="5 6" id="KW-0472">Membrane</keyword>
<feature type="transmembrane region" description="Helical" evidence="6">
    <location>
        <begin position="289"/>
        <end position="311"/>
    </location>
</feature>
<evidence type="ECO:0000313" key="9">
    <source>
        <dbReference type="Proteomes" id="UP001142055"/>
    </source>
</evidence>
<keyword evidence="4 6" id="KW-1133">Transmembrane helix</keyword>
<feature type="transmembrane region" description="Helical" evidence="6">
    <location>
        <begin position="323"/>
        <end position="343"/>
    </location>
</feature>
<proteinExistence type="inferred from homology"/>
<dbReference type="PANTHER" id="PTHR12822">
    <property type="entry name" value="PROTEIN YIPF"/>
    <property type="match status" value="1"/>
</dbReference>
<comment type="caution">
    <text evidence="8">The sequence shown here is derived from an EMBL/GenBank/DDBJ whole genome shotgun (WGS) entry which is preliminary data.</text>
</comment>
<keyword evidence="3 6" id="KW-0812">Transmembrane</keyword>
<dbReference type="Proteomes" id="UP001142055">
    <property type="component" value="Chromosome 2"/>
</dbReference>
<gene>
    <name evidence="8" type="ORF">RDWZM_006577</name>
</gene>
<comment type="caution">
    <text evidence="6">Lacks conserved residue(s) required for the propagation of feature annotation.</text>
</comment>
<dbReference type="AlphaFoldDB" id="A0A9Q0RNQ1"/>
<comment type="subcellular location">
    <subcellularLocation>
        <location evidence="6">Golgi apparatus membrane</location>
        <topology evidence="6">Multi-pass membrane protein</topology>
    </subcellularLocation>
    <subcellularLocation>
        <location evidence="1">Membrane</location>
        <topology evidence="1">Multi-pass membrane protein</topology>
    </subcellularLocation>
</comment>
<feature type="transmembrane region" description="Helical" evidence="6">
    <location>
        <begin position="226"/>
        <end position="247"/>
    </location>
</feature>
<feature type="transmembrane region" description="Helical" evidence="6">
    <location>
        <begin position="259"/>
        <end position="283"/>
    </location>
</feature>
<evidence type="ECO:0000256" key="5">
    <source>
        <dbReference type="ARBA" id="ARBA00023136"/>
    </source>
</evidence>
<evidence type="ECO:0000313" key="8">
    <source>
        <dbReference type="EMBL" id="KAJ6220765.1"/>
    </source>
</evidence>